<evidence type="ECO:0000256" key="1">
    <source>
        <dbReference type="SAM" id="Phobius"/>
    </source>
</evidence>
<keyword evidence="1" id="KW-1133">Transmembrane helix</keyword>
<keyword evidence="3" id="KW-1185">Reference proteome</keyword>
<sequence>MDPIKALDDRLNALRDNLVTTATVSGTSGTKVIVTMQGASLTLPRLTSYTPTVGDVVIVLTAFPGAWLVLGKPA</sequence>
<keyword evidence="1" id="KW-0812">Transmembrane</keyword>
<evidence type="ECO:0000313" key="2">
    <source>
        <dbReference type="EMBL" id="MFC0546939.1"/>
    </source>
</evidence>
<proteinExistence type="predicted"/>
<organism evidence="2 3">
    <name type="scientific">Kutzneria chonburiensis</name>
    <dbReference type="NCBI Taxonomy" id="1483604"/>
    <lineage>
        <taxon>Bacteria</taxon>
        <taxon>Bacillati</taxon>
        <taxon>Actinomycetota</taxon>
        <taxon>Actinomycetes</taxon>
        <taxon>Pseudonocardiales</taxon>
        <taxon>Pseudonocardiaceae</taxon>
        <taxon>Kutzneria</taxon>
    </lineage>
</organism>
<protein>
    <submittedName>
        <fullName evidence="2">Uncharacterized protein</fullName>
    </submittedName>
</protein>
<dbReference type="Proteomes" id="UP001589810">
    <property type="component" value="Unassembled WGS sequence"/>
</dbReference>
<accession>A0ABV6N2X2</accession>
<name>A0ABV6N2X2_9PSEU</name>
<dbReference type="EMBL" id="JBHLUD010000013">
    <property type="protein sequence ID" value="MFC0546939.1"/>
    <property type="molecule type" value="Genomic_DNA"/>
</dbReference>
<keyword evidence="1" id="KW-0472">Membrane</keyword>
<reference evidence="2 3" key="1">
    <citation type="submission" date="2024-09" db="EMBL/GenBank/DDBJ databases">
        <authorList>
            <person name="Sun Q."/>
            <person name="Mori K."/>
        </authorList>
    </citation>
    <scope>NUCLEOTIDE SEQUENCE [LARGE SCALE GENOMIC DNA]</scope>
    <source>
        <strain evidence="2 3">TBRC 1432</strain>
    </source>
</reference>
<evidence type="ECO:0000313" key="3">
    <source>
        <dbReference type="Proteomes" id="UP001589810"/>
    </source>
</evidence>
<gene>
    <name evidence="2" type="ORF">ACFFH7_35895</name>
</gene>
<dbReference type="RefSeq" id="WP_273937178.1">
    <property type="nucleotide sequence ID" value="NZ_CP097263.1"/>
</dbReference>
<feature type="transmembrane region" description="Helical" evidence="1">
    <location>
        <begin position="49"/>
        <end position="70"/>
    </location>
</feature>
<comment type="caution">
    <text evidence="2">The sequence shown here is derived from an EMBL/GenBank/DDBJ whole genome shotgun (WGS) entry which is preliminary data.</text>
</comment>